<dbReference type="GO" id="GO:0007346">
    <property type="term" value="P:regulation of mitotic cell cycle"/>
    <property type="evidence" value="ECO:0007669"/>
    <property type="project" value="TreeGrafter"/>
</dbReference>
<evidence type="ECO:0000313" key="3">
    <source>
        <dbReference type="EMBL" id="NXQ30346.1"/>
    </source>
</evidence>
<reference evidence="3 4" key="1">
    <citation type="submission" date="2019-09" db="EMBL/GenBank/DDBJ databases">
        <title>Bird 10,000 Genomes (B10K) Project - Family phase.</title>
        <authorList>
            <person name="Zhang G."/>
        </authorList>
    </citation>
    <scope>NUCLEOTIDE SEQUENCE [LARGE SCALE GENOMIC DNA]</scope>
    <source>
        <strain evidence="3">B10K-DU-001-15</strain>
        <tissue evidence="3">Muscle</tissue>
    </source>
</reference>
<dbReference type="GO" id="GO:0051642">
    <property type="term" value="P:centrosome localization"/>
    <property type="evidence" value="ECO:0007669"/>
    <property type="project" value="TreeGrafter"/>
</dbReference>
<evidence type="ECO:0000256" key="2">
    <source>
        <dbReference type="SAM" id="MobiDB-lite"/>
    </source>
</evidence>
<gene>
    <name evidence="3" type="primary">Dlgap5</name>
    <name evidence="3" type="ORF">ALACHE_R04267</name>
</gene>
<protein>
    <submittedName>
        <fullName evidence="3">DLGP5 protein</fullName>
    </submittedName>
</protein>
<comment type="caution">
    <text evidence="3">The sequence shown here is derived from an EMBL/GenBank/DDBJ whole genome shotgun (WGS) entry which is preliminary data.</text>
</comment>
<dbReference type="EMBL" id="VWYE01015525">
    <property type="protein sequence ID" value="NXQ30346.1"/>
    <property type="molecule type" value="Genomic_DNA"/>
</dbReference>
<organism evidence="3 4">
    <name type="scientific">Alaudala cheleensis</name>
    <name type="common">Asian short-toed lark</name>
    <dbReference type="NCBI Taxonomy" id="670337"/>
    <lineage>
        <taxon>Eukaryota</taxon>
        <taxon>Metazoa</taxon>
        <taxon>Chordata</taxon>
        <taxon>Craniata</taxon>
        <taxon>Vertebrata</taxon>
        <taxon>Euteleostomi</taxon>
        <taxon>Archelosauria</taxon>
        <taxon>Archosauria</taxon>
        <taxon>Dinosauria</taxon>
        <taxon>Saurischia</taxon>
        <taxon>Theropoda</taxon>
        <taxon>Coelurosauria</taxon>
        <taxon>Aves</taxon>
        <taxon>Neognathae</taxon>
        <taxon>Neoaves</taxon>
        <taxon>Telluraves</taxon>
        <taxon>Australaves</taxon>
        <taxon>Passeriformes</taxon>
        <taxon>Sylvioidea</taxon>
        <taxon>Alaudidae</taxon>
        <taxon>Alaudala</taxon>
    </lineage>
</organism>
<evidence type="ECO:0000313" key="4">
    <source>
        <dbReference type="Proteomes" id="UP000571582"/>
    </source>
</evidence>
<dbReference type="GO" id="GO:0005737">
    <property type="term" value="C:cytoplasm"/>
    <property type="evidence" value="ECO:0007669"/>
    <property type="project" value="TreeGrafter"/>
</dbReference>
<dbReference type="Pfam" id="PF03359">
    <property type="entry name" value="GKAP"/>
    <property type="match status" value="1"/>
</dbReference>
<dbReference type="GO" id="GO:0008017">
    <property type="term" value="F:microtubule binding"/>
    <property type="evidence" value="ECO:0007669"/>
    <property type="project" value="TreeGrafter"/>
</dbReference>
<dbReference type="GO" id="GO:0007059">
    <property type="term" value="P:chromosome segregation"/>
    <property type="evidence" value="ECO:0007669"/>
    <property type="project" value="TreeGrafter"/>
</dbReference>
<feature type="non-terminal residue" evidence="3">
    <location>
        <position position="747"/>
    </location>
</feature>
<dbReference type="AlphaFoldDB" id="A0A7L2C1V3"/>
<feature type="region of interest" description="Disordered" evidence="2">
    <location>
        <begin position="286"/>
        <end position="349"/>
    </location>
</feature>
<proteinExistence type="inferred from homology"/>
<feature type="compositionally biased region" description="Polar residues" evidence="2">
    <location>
        <begin position="92"/>
        <end position="117"/>
    </location>
</feature>
<evidence type="ECO:0000256" key="1">
    <source>
        <dbReference type="ARBA" id="ARBA00008839"/>
    </source>
</evidence>
<comment type="similarity">
    <text evidence="1">Belongs to the SAPAP family.</text>
</comment>
<feature type="region of interest" description="Disordered" evidence="2">
    <location>
        <begin position="549"/>
        <end position="592"/>
    </location>
</feature>
<dbReference type="GO" id="GO:0051382">
    <property type="term" value="P:kinetochore assembly"/>
    <property type="evidence" value="ECO:0007669"/>
    <property type="project" value="TreeGrafter"/>
</dbReference>
<dbReference type="Proteomes" id="UP000571582">
    <property type="component" value="Unassembled WGS sequence"/>
</dbReference>
<name>A0A7L2C1V3_9PASS</name>
<dbReference type="PANTHER" id="PTHR12353:SF1">
    <property type="entry name" value="DISKS LARGE-ASSOCIATED PROTEIN 5"/>
    <property type="match status" value="1"/>
</dbReference>
<feature type="compositionally biased region" description="Polar residues" evidence="2">
    <location>
        <begin position="295"/>
        <end position="316"/>
    </location>
</feature>
<feature type="compositionally biased region" description="Basic and acidic residues" evidence="2">
    <location>
        <begin position="176"/>
        <end position="191"/>
    </location>
</feature>
<feature type="compositionally biased region" description="Low complexity" evidence="2">
    <location>
        <begin position="133"/>
        <end position="147"/>
    </location>
</feature>
<feature type="compositionally biased region" description="Polar residues" evidence="2">
    <location>
        <begin position="328"/>
        <end position="339"/>
    </location>
</feature>
<dbReference type="GO" id="GO:0023052">
    <property type="term" value="P:signaling"/>
    <property type="evidence" value="ECO:0007669"/>
    <property type="project" value="InterPro"/>
</dbReference>
<feature type="compositionally biased region" description="Polar residues" evidence="2">
    <location>
        <begin position="157"/>
        <end position="169"/>
    </location>
</feature>
<dbReference type="InterPro" id="IPR005026">
    <property type="entry name" value="SAPAP"/>
</dbReference>
<dbReference type="GO" id="GO:0031616">
    <property type="term" value="C:spindle pole centrosome"/>
    <property type="evidence" value="ECO:0007669"/>
    <property type="project" value="TreeGrafter"/>
</dbReference>
<feature type="region of interest" description="Disordered" evidence="2">
    <location>
        <begin position="57"/>
        <end position="240"/>
    </location>
</feature>
<feature type="non-terminal residue" evidence="3">
    <location>
        <position position="1"/>
    </location>
</feature>
<dbReference type="GO" id="GO:0007052">
    <property type="term" value="P:mitotic spindle organization"/>
    <property type="evidence" value="ECO:0007669"/>
    <property type="project" value="TreeGrafter"/>
</dbReference>
<accession>A0A7L2C1V3</accession>
<dbReference type="PANTHER" id="PTHR12353">
    <property type="entry name" value="DISKS LARGE-ASSOCIATED PROTEIN DAP SAP90/PSD-95-ASSOCIATED PROTEIN"/>
    <property type="match status" value="1"/>
</dbReference>
<keyword evidence="4" id="KW-1185">Reference proteome</keyword>
<dbReference type="GO" id="GO:0005634">
    <property type="term" value="C:nucleus"/>
    <property type="evidence" value="ECO:0007669"/>
    <property type="project" value="TreeGrafter"/>
</dbReference>
<sequence length="747" mass="81505">ASRRVNERKEMLQRYKEEKELRKLQEQREKAKKGVFKVGLYRPAAPGFLALAAEEPAVAKPKEKAAPAFSGRMTRSKAKIQEGKTLIPTLIPTASKSSTVSAHGQSSAQAGQKQMSTAKVAEKEKVLQTSAQPAPSVRVTRAAASAARQVLKPTAATAGNQSQKKTANTGKPKKAVKPDPTKVISSKHEVETNAGVDPEVKSSAANSKHSKPVELQQEQTSVENSSFSPRRPRTRSFAPQNFVFQPLSGLATYTVTPMSPSRANAFLTPSAVWNFSKSPVKIFEKSSETKAQKPNLKSQTSPSVKGIQEQQMSTSLKGGAGESEERSSTQTSNKTTPVSTALAVKSDDTREQEHDVPYFRNILRAETERLLSQCLQWEGNLELDIPEDAKDLIRSTVGQTRLLIGERFKQFEGLVDNCEFKRGEKETTCTDLDGFWDMVNFQIEDVDKKFDNLKKLQDNEWQPLDVPSKAVVKKKAAPGGVPRAKLEAAARAAARDRLASVKAALRNRMKQGPAAEGTHQERLPEAEKVVFEAGFFRIESPVKNFSGLIPRTPGKLANPRSSMRPLPLNNPSPPCAPEDGAAEQTPAGLKGFHPAQSLKMDQLPTEKAPPLDKLPDGLEPRLDVCTWCDITRLGTEKIPVFQVLGNSSSEPKAVDGMEEMELSAAEQGQDIIMCSPEKETNFAECGEPQMHQTGACSSNTDFTLWLLPQLSAELPFTPVKTKAQKFAAAEVFSDLIVFSPVGPSGDQ</sequence>